<dbReference type="InterPro" id="IPR008979">
    <property type="entry name" value="Galactose-bd-like_sf"/>
</dbReference>
<dbReference type="GO" id="GO:0009251">
    <property type="term" value="P:glucan catabolic process"/>
    <property type="evidence" value="ECO:0007669"/>
    <property type="project" value="TreeGrafter"/>
</dbReference>
<protein>
    <submittedName>
        <fullName evidence="7">Glycosyl hydrolase family 5</fullName>
    </submittedName>
</protein>
<dbReference type="SUPFAM" id="SSF51445">
    <property type="entry name" value="(Trans)glycosidases"/>
    <property type="match status" value="1"/>
</dbReference>
<dbReference type="GO" id="GO:0009986">
    <property type="term" value="C:cell surface"/>
    <property type="evidence" value="ECO:0007669"/>
    <property type="project" value="TreeGrafter"/>
</dbReference>
<dbReference type="SMART" id="SM00606">
    <property type="entry name" value="CBD_IV"/>
    <property type="match status" value="1"/>
</dbReference>
<evidence type="ECO:0000313" key="7">
    <source>
        <dbReference type="EMBL" id="OCA74359.1"/>
    </source>
</evidence>
<evidence type="ECO:0000259" key="6">
    <source>
        <dbReference type="PROSITE" id="PS51175"/>
    </source>
</evidence>
<dbReference type="OrthoDB" id="9800955at2"/>
<evidence type="ECO:0000256" key="5">
    <source>
        <dbReference type="SAM" id="MobiDB-lite"/>
    </source>
</evidence>
<evidence type="ECO:0000256" key="2">
    <source>
        <dbReference type="ARBA" id="ARBA00022801"/>
    </source>
</evidence>
<dbReference type="SUPFAM" id="SSF49785">
    <property type="entry name" value="Galactose-binding domain-like"/>
    <property type="match status" value="1"/>
</dbReference>
<comment type="similarity">
    <text evidence="4">Belongs to the glycosyl hydrolase 5 (cellulase A) family.</text>
</comment>
<dbReference type="InterPro" id="IPR017853">
    <property type="entry name" value="GH"/>
</dbReference>
<organism evidence="7 8">
    <name type="scientific">Chryseobacterium arthrosphaerae</name>
    <dbReference type="NCBI Taxonomy" id="651561"/>
    <lineage>
        <taxon>Bacteria</taxon>
        <taxon>Pseudomonadati</taxon>
        <taxon>Bacteroidota</taxon>
        <taxon>Flavobacteriia</taxon>
        <taxon>Flavobacteriales</taxon>
        <taxon>Weeksellaceae</taxon>
        <taxon>Chryseobacterium group</taxon>
        <taxon>Chryseobacterium</taxon>
    </lineage>
</organism>
<dbReference type="Gene3D" id="2.60.120.260">
    <property type="entry name" value="Galactose-binding domain-like"/>
    <property type="match status" value="1"/>
</dbReference>
<accession>A0A1B8ZRZ3</accession>
<dbReference type="Proteomes" id="UP000093432">
    <property type="component" value="Unassembled WGS sequence"/>
</dbReference>
<evidence type="ECO:0000313" key="8">
    <source>
        <dbReference type="Proteomes" id="UP000093432"/>
    </source>
</evidence>
<dbReference type="PANTHER" id="PTHR31297:SF13">
    <property type="entry name" value="PUTATIVE-RELATED"/>
    <property type="match status" value="1"/>
</dbReference>
<dbReference type="AlphaFoldDB" id="A0A1B8ZRZ3"/>
<keyword evidence="2 4" id="KW-0378">Hydrolase</keyword>
<dbReference type="GO" id="GO:0005576">
    <property type="term" value="C:extracellular region"/>
    <property type="evidence" value="ECO:0007669"/>
    <property type="project" value="TreeGrafter"/>
</dbReference>
<comment type="caution">
    <text evidence="7">The sequence shown here is derived from an EMBL/GenBank/DDBJ whole genome shotgun (WGS) entry which is preliminary data.</text>
</comment>
<dbReference type="InterPro" id="IPR005084">
    <property type="entry name" value="CBM6"/>
</dbReference>
<dbReference type="PROSITE" id="PS51175">
    <property type="entry name" value="CBM6"/>
    <property type="match status" value="1"/>
</dbReference>
<keyword evidence="3 4" id="KW-0326">Glycosidase</keyword>
<feature type="region of interest" description="Disordered" evidence="5">
    <location>
        <begin position="164"/>
        <end position="183"/>
    </location>
</feature>
<dbReference type="InterPro" id="IPR006584">
    <property type="entry name" value="Cellulose-bd_IV"/>
</dbReference>
<dbReference type="InterPro" id="IPR050386">
    <property type="entry name" value="Glycosyl_hydrolase_5"/>
</dbReference>
<evidence type="ECO:0000256" key="4">
    <source>
        <dbReference type="RuleBase" id="RU361153"/>
    </source>
</evidence>
<dbReference type="EMBL" id="MAYG01000001">
    <property type="protein sequence ID" value="OCA74359.1"/>
    <property type="molecule type" value="Genomic_DNA"/>
</dbReference>
<dbReference type="STRING" id="651561.BBI00_08445"/>
<keyword evidence="1" id="KW-0732">Signal</keyword>
<reference evidence="8" key="1">
    <citation type="submission" date="2016-07" db="EMBL/GenBank/DDBJ databases">
        <authorList>
            <person name="Florea S."/>
            <person name="Webb J.S."/>
            <person name="Jaromczyk J."/>
            <person name="Schardl C.L."/>
        </authorList>
    </citation>
    <scope>NUCLEOTIDE SEQUENCE [LARGE SCALE GENOMIC DNA]</scope>
    <source>
        <strain evidence="8">CC-VM-7</strain>
    </source>
</reference>
<dbReference type="InterPro" id="IPR001547">
    <property type="entry name" value="Glyco_hydro_5"/>
</dbReference>
<dbReference type="RefSeq" id="WP_065398349.1">
    <property type="nucleotide sequence ID" value="NZ_MAYG01000001.1"/>
</dbReference>
<dbReference type="GO" id="GO:0008422">
    <property type="term" value="F:beta-glucosidase activity"/>
    <property type="evidence" value="ECO:0007669"/>
    <property type="project" value="TreeGrafter"/>
</dbReference>
<dbReference type="PANTHER" id="PTHR31297">
    <property type="entry name" value="GLUCAN ENDO-1,6-BETA-GLUCOSIDASE B"/>
    <property type="match status" value="1"/>
</dbReference>
<evidence type="ECO:0000256" key="1">
    <source>
        <dbReference type="ARBA" id="ARBA00022729"/>
    </source>
</evidence>
<gene>
    <name evidence="7" type="ORF">BBI00_08445</name>
</gene>
<proteinExistence type="inferred from homology"/>
<sequence length="578" mass="66185">MKRAIVLSALLLSQFGTSQLLKTSGQKIVNDKGENIQLRGLGLGGWMLQEGYMLKTADFAGPQYKIKEKIAELIGEDGMKEFYKAYLKNGITKQDIDFLAKAGFNSVRLPMHYNLYTLPIEKEPVKGKDTWLEEGFKMTDDLLQWCKDNKIYLILDLHAAPGGQGNDANISDNDKTKPSLWESEENQRKTVALWKKLADRYKNEPWIGGYDIINEPNINFTGKNPNGTDEMSNAPLWKLQKDITAAIREVDQKHLIFIEGNGWGNNYNGLPPVWDNNMAFSFHKYWNYNDDATIQFALDLRKKHNIPIWLGETGENSNVWFTELIQLLDQHNIGYAFWPMKKIDNIAGIANVKTTPEYEKLLDYWKNGGEKPSKEDARKALMKIADHYKFSNTEIKNDVIDAMFRQVTDASSKPFKNHQIPGRVFASEYDLGRMGSAYKDNDFINLWVSDPAKRSEWNSGQQMRNDGVDIYVCNDKITNQYYVGKTETGEWIQYTVHSKADKKYTFDIRYSSLQPAAIRLEDASGKLLAAVPLKPTGKNENWATVSAKNIQLRKGENKIRIIFENDGVNLNYFEVKQE</sequence>
<dbReference type="GO" id="GO:0030246">
    <property type="term" value="F:carbohydrate binding"/>
    <property type="evidence" value="ECO:0007669"/>
    <property type="project" value="InterPro"/>
</dbReference>
<dbReference type="Pfam" id="PF00150">
    <property type="entry name" value="Cellulase"/>
    <property type="match status" value="1"/>
</dbReference>
<dbReference type="Gene3D" id="3.20.20.80">
    <property type="entry name" value="Glycosidases"/>
    <property type="match status" value="1"/>
</dbReference>
<dbReference type="CDD" id="cd04080">
    <property type="entry name" value="CBM6_cellulase-like"/>
    <property type="match status" value="1"/>
</dbReference>
<name>A0A1B8ZRZ3_9FLAO</name>
<feature type="domain" description="CBM6" evidence="6">
    <location>
        <begin position="448"/>
        <end position="576"/>
    </location>
</feature>
<evidence type="ECO:0000256" key="3">
    <source>
        <dbReference type="ARBA" id="ARBA00023295"/>
    </source>
</evidence>
<dbReference type="Pfam" id="PF03422">
    <property type="entry name" value="CBM_6"/>
    <property type="match status" value="1"/>
</dbReference>